<dbReference type="AlphaFoldDB" id="A4RY92"/>
<sequence>MGARKRSERSPTKRGSAAPAFEDVFLSPDDDGHGERSGANSPPALTLQAMVVELEKKLRSSEERAVKTSALDATSAEKRAAMAREVARKERERLRSARRRRHQTKEQREKERLRSRNRRLQMTEKQRSTEAQNKLKRRASAKQQKETFEAATTLAEAVGDGKPAESFA</sequence>
<dbReference type="Proteomes" id="UP000001568">
    <property type="component" value="Chromosome 6"/>
</dbReference>
<protein>
    <submittedName>
        <fullName evidence="2">Uncharacterized protein</fullName>
    </submittedName>
</protein>
<dbReference type="Gramene" id="ABO96638">
    <property type="protein sequence ID" value="ABO96638"/>
    <property type="gene ID" value="OSTLU_31945"/>
</dbReference>
<feature type="compositionally biased region" description="Basic and acidic residues" evidence="1">
    <location>
        <begin position="75"/>
        <end position="95"/>
    </location>
</feature>
<dbReference type="EMBL" id="CP000586">
    <property type="protein sequence ID" value="ABO96638.1"/>
    <property type="molecule type" value="Genomic_DNA"/>
</dbReference>
<dbReference type="KEGG" id="olu:OSTLU_31945"/>
<gene>
    <name evidence="2" type="ORF">OSTLU_31945</name>
</gene>
<feature type="region of interest" description="Disordered" evidence="1">
    <location>
        <begin position="58"/>
        <end position="168"/>
    </location>
</feature>
<reference evidence="2 3" key="1">
    <citation type="journal article" date="2007" name="Proc. Natl. Acad. Sci. U.S.A.">
        <title>The tiny eukaryote Ostreococcus provides genomic insights into the paradox of plankton speciation.</title>
        <authorList>
            <person name="Palenik B."/>
            <person name="Grimwood J."/>
            <person name="Aerts A."/>
            <person name="Rouze P."/>
            <person name="Salamov A."/>
            <person name="Putnam N."/>
            <person name="Dupont C."/>
            <person name="Jorgensen R."/>
            <person name="Derelle E."/>
            <person name="Rombauts S."/>
            <person name="Zhou K."/>
            <person name="Otillar R."/>
            <person name="Merchant S.S."/>
            <person name="Podell S."/>
            <person name="Gaasterland T."/>
            <person name="Napoli C."/>
            <person name="Gendler K."/>
            <person name="Manuell A."/>
            <person name="Tai V."/>
            <person name="Vallon O."/>
            <person name="Piganeau G."/>
            <person name="Jancek S."/>
            <person name="Heijde M."/>
            <person name="Jabbari K."/>
            <person name="Bowler C."/>
            <person name="Lohr M."/>
            <person name="Robbens S."/>
            <person name="Werner G."/>
            <person name="Dubchak I."/>
            <person name="Pazour G.J."/>
            <person name="Ren Q."/>
            <person name="Paulsen I."/>
            <person name="Delwiche C."/>
            <person name="Schmutz J."/>
            <person name="Rokhsar D."/>
            <person name="Van de Peer Y."/>
            <person name="Moreau H."/>
            <person name="Grigoriev I.V."/>
        </authorList>
    </citation>
    <scope>NUCLEOTIDE SEQUENCE [LARGE SCALE GENOMIC DNA]</scope>
    <source>
        <strain evidence="2 3">CCE9901</strain>
    </source>
</reference>
<evidence type="ECO:0000313" key="3">
    <source>
        <dbReference type="Proteomes" id="UP000001568"/>
    </source>
</evidence>
<keyword evidence="3" id="KW-1185">Reference proteome</keyword>
<evidence type="ECO:0000313" key="2">
    <source>
        <dbReference type="EMBL" id="ABO96638.1"/>
    </source>
</evidence>
<dbReference type="HOGENOM" id="CLU_1589188_0_0_1"/>
<feature type="compositionally biased region" description="Basic and acidic residues" evidence="1">
    <location>
        <begin position="104"/>
        <end position="114"/>
    </location>
</feature>
<feature type="region of interest" description="Disordered" evidence="1">
    <location>
        <begin position="1"/>
        <end position="46"/>
    </location>
</feature>
<name>A4RY92_OSTLU</name>
<proteinExistence type="predicted"/>
<evidence type="ECO:0000256" key="1">
    <source>
        <dbReference type="SAM" id="MobiDB-lite"/>
    </source>
</evidence>
<dbReference type="RefSeq" id="XP_001418345.1">
    <property type="nucleotide sequence ID" value="XM_001418308.1"/>
</dbReference>
<accession>A4RY92</accession>
<dbReference type="GeneID" id="5002505"/>
<organism evidence="2 3">
    <name type="scientific">Ostreococcus lucimarinus (strain CCE9901)</name>
    <dbReference type="NCBI Taxonomy" id="436017"/>
    <lineage>
        <taxon>Eukaryota</taxon>
        <taxon>Viridiplantae</taxon>
        <taxon>Chlorophyta</taxon>
        <taxon>Mamiellophyceae</taxon>
        <taxon>Mamiellales</taxon>
        <taxon>Bathycoccaceae</taxon>
        <taxon>Ostreococcus</taxon>
    </lineage>
</organism>